<dbReference type="RefSeq" id="WP_346043072.1">
    <property type="nucleotide sequence ID" value="NZ_BAAACP010000004.1"/>
</dbReference>
<comment type="caution">
    <text evidence="2">The sequence shown here is derived from an EMBL/GenBank/DDBJ whole genome shotgun (WGS) entry which is preliminary data.</text>
</comment>
<dbReference type="Pfam" id="PF01464">
    <property type="entry name" value="SLT"/>
    <property type="match status" value="1"/>
</dbReference>
<proteinExistence type="predicted"/>
<accession>A0ABN1M0P9</accession>
<dbReference type="CDD" id="cd00254">
    <property type="entry name" value="LT-like"/>
    <property type="match status" value="1"/>
</dbReference>
<evidence type="ECO:0000313" key="2">
    <source>
        <dbReference type="EMBL" id="GAA0862719.1"/>
    </source>
</evidence>
<keyword evidence="3" id="KW-1185">Reference proteome</keyword>
<dbReference type="InterPro" id="IPR023346">
    <property type="entry name" value="Lysozyme-like_dom_sf"/>
</dbReference>
<dbReference type="Proteomes" id="UP001400965">
    <property type="component" value="Unassembled WGS sequence"/>
</dbReference>
<dbReference type="PANTHER" id="PTHR37423:SF2">
    <property type="entry name" value="MEMBRANE-BOUND LYTIC MUREIN TRANSGLYCOSYLASE C"/>
    <property type="match status" value="1"/>
</dbReference>
<dbReference type="PANTHER" id="PTHR37423">
    <property type="entry name" value="SOLUBLE LYTIC MUREIN TRANSGLYCOSYLASE-RELATED"/>
    <property type="match status" value="1"/>
</dbReference>
<protein>
    <submittedName>
        <fullName evidence="2">Transglycosylase SLT domain-containing protein</fullName>
    </submittedName>
</protein>
<gene>
    <name evidence="2" type="ORF">GCM10008917_09140</name>
</gene>
<evidence type="ECO:0000259" key="1">
    <source>
        <dbReference type="Pfam" id="PF01464"/>
    </source>
</evidence>
<dbReference type="SUPFAM" id="SSF53955">
    <property type="entry name" value="Lysozyme-like"/>
    <property type="match status" value="1"/>
</dbReference>
<organism evidence="2 3">
    <name type="scientific">Paraclostridium tenue</name>
    <dbReference type="NCBI Taxonomy" id="1737"/>
    <lineage>
        <taxon>Bacteria</taxon>
        <taxon>Bacillati</taxon>
        <taxon>Bacillota</taxon>
        <taxon>Clostridia</taxon>
        <taxon>Peptostreptococcales</taxon>
        <taxon>Peptostreptococcaceae</taxon>
        <taxon>Paraclostridium</taxon>
    </lineage>
</organism>
<feature type="domain" description="Transglycosylase SLT" evidence="1">
    <location>
        <begin position="102"/>
        <end position="197"/>
    </location>
</feature>
<dbReference type="Gene3D" id="1.10.530.10">
    <property type="match status" value="1"/>
</dbReference>
<evidence type="ECO:0000313" key="3">
    <source>
        <dbReference type="Proteomes" id="UP001400965"/>
    </source>
</evidence>
<dbReference type="InterPro" id="IPR008258">
    <property type="entry name" value="Transglycosylase_SLT_dom_1"/>
</dbReference>
<reference evidence="2 3" key="1">
    <citation type="journal article" date="2019" name="Int. J. Syst. Evol. Microbiol.">
        <title>The Global Catalogue of Microorganisms (GCM) 10K type strain sequencing project: providing services to taxonomists for standard genome sequencing and annotation.</title>
        <authorList>
            <consortium name="The Broad Institute Genomics Platform"/>
            <consortium name="The Broad Institute Genome Sequencing Center for Infectious Disease"/>
            <person name="Wu L."/>
            <person name="Ma J."/>
        </authorList>
    </citation>
    <scope>NUCLEOTIDE SEQUENCE [LARGE SCALE GENOMIC DNA]</scope>
    <source>
        <strain evidence="2 3">JCM 6486</strain>
    </source>
</reference>
<name>A0ABN1M0P9_9FIRM</name>
<dbReference type="EMBL" id="BAAACP010000004">
    <property type="protein sequence ID" value="GAA0862719.1"/>
    <property type="molecule type" value="Genomic_DNA"/>
</dbReference>
<sequence length="225" mass="25534">MIDNIELFKIASLMSNNSFRSCNCSSHNNGFDMLLINLLEAIASKNQVYNIQNVNMTENVSKCEHSLNSSKELDTVNSIHNRHKLKVCSKNEDINTKIENAISIASKKYGVDEKLIKSIIKVESDFNPKTESPAGAKGLMQLMPENCRDLGVTNPFDIEQNIDGGTRHIKEYLDRYHGDVEMALMAYNGGPTRMMRRGVKSLEDIYLMPKETQKYVPKVMKYYKG</sequence>